<reference evidence="1 2" key="1">
    <citation type="submission" date="2021-06" db="EMBL/GenBank/DDBJ databases">
        <authorList>
            <person name="Palmer J.M."/>
        </authorList>
    </citation>
    <scope>NUCLEOTIDE SEQUENCE [LARGE SCALE GENOMIC DNA]</scope>
    <source>
        <strain evidence="1 2">CL_MEX2019</strain>
        <tissue evidence="1">Muscle</tissue>
    </source>
</reference>
<keyword evidence="2" id="KW-1185">Reference proteome</keyword>
<name>A0ABU7DB11_9TELE</name>
<dbReference type="Proteomes" id="UP001352852">
    <property type="component" value="Unassembled WGS sequence"/>
</dbReference>
<dbReference type="EMBL" id="JAHUTJ010018619">
    <property type="protein sequence ID" value="MED6271625.1"/>
    <property type="molecule type" value="Genomic_DNA"/>
</dbReference>
<protein>
    <submittedName>
        <fullName evidence="1">Uncharacterized protein</fullName>
    </submittedName>
</protein>
<organism evidence="1 2">
    <name type="scientific">Characodon lateralis</name>
    <dbReference type="NCBI Taxonomy" id="208331"/>
    <lineage>
        <taxon>Eukaryota</taxon>
        <taxon>Metazoa</taxon>
        <taxon>Chordata</taxon>
        <taxon>Craniata</taxon>
        <taxon>Vertebrata</taxon>
        <taxon>Euteleostomi</taxon>
        <taxon>Actinopterygii</taxon>
        <taxon>Neopterygii</taxon>
        <taxon>Teleostei</taxon>
        <taxon>Neoteleostei</taxon>
        <taxon>Acanthomorphata</taxon>
        <taxon>Ovalentaria</taxon>
        <taxon>Atherinomorphae</taxon>
        <taxon>Cyprinodontiformes</taxon>
        <taxon>Goodeidae</taxon>
        <taxon>Characodon</taxon>
    </lineage>
</organism>
<gene>
    <name evidence="1" type="ORF">CHARACLAT_022149</name>
</gene>
<comment type="caution">
    <text evidence="1">The sequence shown here is derived from an EMBL/GenBank/DDBJ whole genome shotgun (WGS) entry which is preliminary data.</text>
</comment>
<accession>A0ABU7DB11</accession>
<evidence type="ECO:0000313" key="2">
    <source>
        <dbReference type="Proteomes" id="UP001352852"/>
    </source>
</evidence>
<sequence length="146" mass="16259">MGLDQIPDIVFFGTAFSELDVCQFSETSLDVCLGLLSRFQSATVIHYLFCSIYFVECTSTTSCETASQHDAATTMLDSYSLTLTSVLVIILSLFVPFDIKSLPRGHWVWPCGSCQTKAAVSVMFEVAEELWEEPYVFSTFSVDVDM</sequence>
<evidence type="ECO:0000313" key="1">
    <source>
        <dbReference type="EMBL" id="MED6271625.1"/>
    </source>
</evidence>
<proteinExistence type="predicted"/>